<keyword evidence="2" id="KW-1185">Reference proteome</keyword>
<dbReference type="AlphaFoldDB" id="A0A7C9J680"/>
<protein>
    <submittedName>
        <fullName evidence="1">Uncharacterized protein</fullName>
    </submittedName>
</protein>
<evidence type="ECO:0000313" key="1">
    <source>
        <dbReference type="EMBL" id="NAS25565.1"/>
    </source>
</evidence>
<comment type="caution">
    <text evidence="1">The sequence shown here is derived from an EMBL/GenBank/DDBJ whole genome shotgun (WGS) entry which is preliminary data.</text>
</comment>
<proteinExistence type="predicted"/>
<dbReference type="EMBL" id="WXEW01000008">
    <property type="protein sequence ID" value="NAS25565.1"/>
    <property type="molecule type" value="Genomic_DNA"/>
</dbReference>
<sequence length="53" mass="5624">MTIDVDAVLDALARREAVRSADPAILVLKALIADVDSIQEAQRLSSVSMTPST</sequence>
<reference evidence="1 2" key="1">
    <citation type="submission" date="2020-01" db="EMBL/GenBank/DDBJ databases">
        <title>Herbidospora sp. NEAU-GS84 nov., a novel actinomycete isolated from soil.</title>
        <authorList>
            <person name="Han L."/>
        </authorList>
    </citation>
    <scope>NUCLEOTIDE SEQUENCE [LARGE SCALE GENOMIC DNA]</scope>
    <source>
        <strain evidence="1 2">NEAU-GS84</strain>
    </source>
</reference>
<dbReference type="RefSeq" id="WP_156045282.1">
    <property type="nucleotide sequence ID" value="NZ_WXEW01000008.1"/>
</dbReference>
<name>A0A7C9J680_9ACTN</name>
<gene>
    <name evidence="1" type="ORF">GT755_28260</name>
</gene>
<organism evidence="1 2">
    <name type="scientific">Herbidospora solisilvae</name>
    <dbReference type="NCBI Taxonomy" id="2696284"/>
    <lineage>
        <taxon>Bacteria</taxon>
        <taxon>Bacillati</taxon>
        <taxon>Actinomycetota</taxon>
        <taxon>Actinomycetes</taxon>
        <taxon>Streptosporangiales</taxon>
        <taxon>Streptosporangiaceae</taxon>
        <taxon>Herbidospora</taxon>
    </lineage>
</organism>
<dbReference type="Proteomes" id="UP000479526">
    <property type="component" value="Unassembled WGS sequence"/>
</dbReference>
<evidence type="ECO:0000313" key="2">
    <source>
        <dbReference type="Proteomes" id="UP000479526"/>
    </source>
</evidence>
<accession>A0A7C9J680</accession>